<reference evidence="2" key="1">
    <citation type="submission" date="2020-06" db="EMBL/GenBank/DDBJ databases">
        <authorList>
            <person name="Li T."/>
            <person name="Hu X."/>
            <person name="Zhang T."/>
            <person name="Song X."/>
            <person name="Zhang H."/>
            <person name="Dai N."/>
            <person name="Sheng W."/>
            <person name="Hou X."/>
            <person name="Wei L."/>
        </authorList>
    </citation>
    <scope>NUCLEOTIDE SEQUENCE</scope>
    <source>
        <strain evidence="2">G02</strain>
        <tissue evidence="2">Leaf</tissue>
    </source>
</reference>
<organism evidence="2">
    <name type="scientific">Sesamum radiatum</name>
    <name type="common">Black benniseed</name>
    <dbReference type="NCBI Taxonomy" id="300843"/>
    <lineage>
        <taxon>Eukaryota</taxon>
        <taxon>Viridiplantae</taxon>
        <taxon>Streptophyta</taxon>
        <taxon>Embryophyta</taxon>
        <taxon>Tracheophyta</taxon>
        <taxon>Spermatophyta</taxon>
        <taxon>Magnoliopsida</taxon>
        <taxon>eudicotyledons</taxon>
        <taxon>Gunneridae</taxon>
        <taxon>Pentapetalae</taxon>
        <taxon>asterids</taxon>
        <taxon>lamiids</taxon>
        <taxon>Lamiales</taxon>
        <taxon>Pedaliaceae</taxon>
        <taxon>Sesamum</taxon>
    </lineage>
</organism>
<dbReference type="InterPro" id="IPR050317">
    <property type="entry name" value="Plant_Fungal_Acyltransferase"/>
</dbReference>
<evidence type="ECO:0000313" key="2">
    <source>
        <dbReference type="EMBL" id="KAL0418272.1"/>
    </source>
</evidence>
<dbReference type="PANTHER" id="PTHR31642">
    <property type="entry name" value="TRICHOTHECENE 3-O-ACETYLTRANSFERASE"/>
    <property type="match status" value="1"/>
</dbReference>
<dbReference type="Gene3D" id="3.30.559.10">
    <property type="entry name" value="Chloramphenicol acetyltransferase-like domain"/>
    <property type="match status" value="3"/>
</dbReference>
<dbReference type="EMBL" id="JACGWJ010000005">
    <property type="protein sequence ID" value="KAL0418272.1"/>
    <property type="molecule type" value="Genomic_DNA"/>
</dbReference>
<dbReference type="PANTHER" id="PTHR31642:SF13">
    <property type="entry name" value="AGMATINE HYDROXYCINNAMOYLTRANSFERASE 1"/>
    <property type="match status" value="1"/>
</dbReference>
<dbReference type="GO" id="GO:0016747">
    <property type="term" value="F:acyltransferase activity, transferring groups other than amino-acyl groups"/>
    <property type="evidence" value="ECO:0007669"/>
    <property type="project" value="TreeGrafter"/>
</dbReference>
<dbReference type="AlphaFoldDB" id="A0AAW2UMM3"/>
<dbReference type="Pfam" id="PF02458">
    <property type="entry name" value="Transferase"/>
    <property type="match status" value="1"/>
</dbReference>
<comment type="similarity">
    <text evidence="1">Belongs to the plant acyltransferase family.</text>
</comment>
<evidence type="ECO:0000256" key="1">
    <source>
        <dbReference type="ARBA" id="ARBA00009861"/>
    </source>
</evidence>
<accession>A0AAW2UMM3</accession>
<gene>
    <name evidence="2" type="ORF">Sradi_1240700</name>
</gene>
<name>A0AAW2UMM3_SESRA</name>
<sequence>MKVKMGSSKLVKPLYEGNPPLIRDYTLLSVFYKVTYDQHEANICAYKPPTPPNATIELGLRKTLAAYREWAGRLDRDGNGEPIILLNDEGVSHEILVWLDGGGFTVHHLVADGYATRNFLVAWGEVCRGLDINPLPFHDRTIFSSRNPPKFEFEHRGVEYITMNLEKVFPLIDNSVKDIVVHKVHYSKEFLFKLRARASSMNGTNKPFSTFESLVAHLWRAITKARGLNGLETTHVRIPVDGRYRLNPRLPNQYFGNLVLWAFARAKVDDLLREPLSYAAKLYMRRS</sequence>
<comment type="caution">
    <text evidence="2">The sequence shown here is derived from an EMBL/GenBank/DDBJ whole genome shotgun (WGS) entry which is preliminary data.</text>
</comment>
<reference evidence="2" key="2">
    <citation type="journal article" date="2024" name="Plant">
        <title>Genomic evolution and insights into agronomic trait innovations of Sesamum species.</title>
        <authorList>
            <person name="Miao H."/>
            <person name="Wang L."/>
            <person name="Qu L."/>
            <person name="Liu H."/>
            <person name="Sun Y."/>
            <person name="Le M."/>
            <person name="Wang Q."/>
            <person name="Wei S."/>
            <person name="Zheng Y."/>
            <person name="Lin W."/>
            <person name="Duan Y."/>
            <person name="Cao H."/>
            <person name="Xiong S."/>
            <person name="Wang X."/>
            <person name="Wei L."/>
            <person name="Li C."/>
            <person name="Ma Q."/>
            <person name="Ju M."/>
            <person name="Zhao R."/>
            <person name="Li G."/>
            <person name="Mu C."/>
            <person name="Tian Q."/>
            <person name="Mei H."/>
            <person name="Zhang T."/>
            <person name="Gao T."/>
            <person name="Zhang H."/>
        </authorList>
    </citation>
    <scope>NUCLEOTIDE SEQUENCE</scope>
    <source>
        <strain evidence="2">G02</strain>
    </source>
</reference>
<dbReference type="InterPro" id="IPR023213">
    <property type="entry name" value="CAT-like_dom_sf"/>
</dbReference>
<protein>
    <submittedName>
        <fullName evidence="2">Agmatine coumaroyltransferase-2</fullName>
    </submittedName>
</protein>
<proteinExistence type="inferred from homology"/>